<dbReference type="InterPro" id="IPR016039">
    <property type="entry name" value="Thiolase-like"/>
</dbReference>
<feature type="domain" description="Carrier" evidence="8">
    <location>
        <begin position="970"/>
        <end position="1045"/>
    </location>
</feature>
<dbReference type="SMART" id="SM00823">
    <property type="entry name" value="PKS_PP"/>
    <property type="match status" value="2"/>
</dbReference>
<dbReference type="GO" id="GO:0031177">
    <property type="term" value="F:phosphopantetheine binding"/>
    <property type="evidence" value="ECO:0007669"/>
    <property type="project" value="InterPro"/>
</dbReference>
<dbReference type="Gene3D" id="1.10.1240.100">
    <property type="match status" value="1"/>
</dbReference>
<dbReference type="PROSITE" id="PS50075">
    <property type="entry name" value="CARRIER"/>
    <property type="match status" value="2"/>
</dbReference>
<dbReference type="RefSeq" id="WP_139647476.1">
    <property type="nucleotide sequence ID" value="NZ_VDGT01000017.1"/>
</dbReference>
<evidence type="ECO:0000256" key="4">
    <source>
        <dbReference type="ARBA" id="ARBA00023194"/>
    </source>
</evidence>
<dbReference type="EMBL" id="VDGT01000017">
    <property type="protein sequence ID" value="TNM27430.1"/>
    <property type="molecule type" value="Genomic_DNA"/>
</dbReference>
<dbReference type="InterPro" id="IPR014043">
    <property type="entry name" value="Acyl_transferase_dom"/>
</dbReference>
<keyword evidence="2" id="KW-0597">Phosphoprotein</keyword>
<protein>
    <submittedName>
        <fullName evidence="10">SDR family NAD(P)-dependent oxidoreductase</fullName>
    </submittedName>
</protein>
<keyword evidence="1" id="KW-0596">Phosphopantetheine</keyword>
<dbReference type="CDD" id="cd08952">
    <property type="entry name" value="KR_1_SDR_x"/>
    <property type="match status" value="1"/>
</dbReference>
<dbReference type="Pfam" id="PF00109">
    <property type="entry name" value="ketoacyl-synt"/>
    <property type="match status" value="3"/>
</dbReference>
<dbReference type="PROSITE" id="PS52004">
    <property type="entry name" value="KS3_2"/>
    <property type="match status" value="3"/>
</dbReference>
<dbReference type="SUPFAM" id="SSF53901">
    <property type="entry name" value="Thiolase-like"/>
    <property type="match status" value="3"/>
</dbReference>
<dbReference type="PANTHER" id="PTHR43775:SF37">
    <property type="entry name" value="SI:DKEY-61P9.11"/>
    <property type="match status" value="1"/>
</dbReference>
<dbReference type="InterPro" id="IPR013968">
    <property type="entry name" value="PKS_KR"/>
</dbReference>
<dbReference type="GO" id="GO:0004312">
    <property type="term" value="F:fatty acid synthase activity"/>
    <property type="evidence" value="ECO:0007669"/>
    <property type="project" value="TreeGrafter"/>
</dbReference>
<dbReference type="FunFam" id="3.40.366.10:FF:000002">
    <property type="entry name" value="Probable polyketide synthase 2"/>
    <property type="match status" value="1"/>
</dbReference>
<feature type="compositionally biased region" description="Low complexity" evidence="7">
    <location>
        <begin position="1063"/>
        <end position="1084"/>
    </location>
</feature>
<dbReference type="SUPFAM" id="SSF55048">
    <property type="entry name" value="Probable ACP-binding domain of malonyl-CoA ACP transacylase"/>
    <property type="match status" value="2"/>
</dbReference>
<dbReference type="InterPro" id="IPR018201">
    <property type="entry name" value="Ketoacyl_synth_AS"/>
</dbReference>
<proteinExistence type="predicted"/>
<dbReference type="GO" id="GO:0033068">
    <property type="term" value="P:macrolide biosynthetic process"/>
    <property type="evidence" value="ECO:0007669"/>
    <property type="project" value="UniProtKB-ARBA"/>
</dbReference>
<reference evidence="10 11" key="1">
    <citation type="submission" date="2019-06" db="EMBL/GenBank/DDBJ databases">
        <title>Draft genome of Streptomyces sedi sp. JCM16909.</title>
        <authorList>
            <person name="Klykleung N."/>
            <person name="Tanasupawat S."/>
            <person name="Kudo T."/>
            <person name="Yuki M."/>
            <person name="Ohkuma M."/>
        </authorList>
    </citation>
    <scope>NUCLEOTIDE SEQUENCE [LARGE SCALE GENOMIC DNA]</scope>
    <source>
        <strain evidence="10 11">JCM 16909</strain>
    </source>
</reference>
<dbReference type="Pfam" id="PF16197">
    <property type="entry name" value="KAsynt_C_assoc"/>
    <property type="match status" value="3"/>
</dbReference>
<dbReference type="SUPFAM" id="SSF47336">
    <property type="entry name" value="ACP-like"/>
    <property type="match status" value="2"/>
</dbReference>
<dbReference type="InterPro" id="IPR014031">
    <property type="entry name" value="Ketoacyl_synth_C"/>
</dbReference>
<gene>
    <name evidence="10" type="ORF">FH715_20440</name>
</gene>
<keyword evidence="5" id="KW-0511">Multifunctional enzyme</keyword>
<organism evidence="10 11">
    <name type="scientific">Streptomyces sedi</name>
    <dbReference type="NCBI Taxonomy" id="555059"/>
    <lineage>
        <taxon>Bacteria</taxon>
        <taxon>Bacillati</taxon>
        <taxon>Actinomycetota</taxon>
        <taxon>Actinomycetes</taxon>
        <taxon>Kitasatosporales</taxon>
        <taxon>Streptomycetaceae</taxon>
        <taxon>Streptomyces</taxon>
    </lineage>
</organism>
<feature type="region of interest" description="Disordered" evidence="7">
    <location>
        <begin position="927"/>
        <end position="968"/>
    </location>
</feature>
<evidence type="ECO:0000256" key="6">
    <source>
        <dbReference type="ARBA" id="ARBA00023315"/>
    </source>
</evidence>
<dbReference type="InterPro" id="IPR001227">
    <property type="entry name" value="Ac_transferase_dom_sf"/>
</dbReference>
<dbReference type="SMART" id="SM01294">
    <property type="entry name" value="PKS_PP_betabranch"/>
    <property type="match status" value="2"/>
</dbReference>
<dbReference type="Pfam" id="PF00550">
    <property type="entry name" value="PP-binding"/>
    <property type="match status" value="2"/>
</dbReference>
<evidence type="ECO:0000313" key="11">
    <source>
        <dbReference type="Proteomes" id="UP000311713"/>
    </source>
</evidence>
<dbReference type="InterPro" id="IPR016036">
    <property type="entry name" value="Malonyl_transacylase_ACP-bd"/>
</dbReference>
<dbReference type="CDD" id="cd00833">
    <property type="entry name" value="PKS"/>
    <property type="match status" value="3"/>
</dbReference>
<dbReference type="Gene3D" id="3.40.50.720">
    <property type="entry name" value="NAD(P)-binding Rossmann-like Domain"/>
    <property type="match status" value="1"/>
</dbReference>
<dbReference type="SMART" id="SM00825">
    <property type="entry name" value="PKS_KS"/>
    <property type="match status" value="3"/>
</dbReference>
<dbReference type="InterPro" id="IPR032821">
    <property type="entry name" value="PKS_assoc"/>
</dbReference>
<feature type="domain" description="Ketosynthase family 3 (KS3)" evidence="9">
    <location>
        <begin position="1093"/>
        <end position="1511"/>
    </location>
</feature>
<keyword evidence="6" id="KW-0012">Acyltransferase</keyword>
<keyword evidence="3" id="KW-0808">Transferase</keyword>
<evidence type="ECO:0000259" key="9">
    <source>
        <dbReference type="PROSITE" id="PS52004"/>
    </source>
</evidence>
<feature type="domain" description="Ketosynthase family 3 (KS3)" evidence="9">
    <location>
        <begin position="12"/>
        <end position="438"/>
    </location>
</feature>
<dbReference type="InterPro" id="IPR036291">
    <property type="entry name" value="NAD(P)-bd_dom_sf"/>
</dbReference>
<feature type="region of interest" description="Disordered" evidence="7">
    <location>
        <begin position="1050"/>
        <end position="1091"/>
    </location>
</feature>
<accession>A0A5C4UUU3</accession>
<dbReference type="Gene3D" id="3.30.70.3290">
    <property type="match status" value="2"/>
</dbReference>
<dbReference type="InterPro" id="IPR016035">
    <property type="entry name" value="Acyl_Trfase/lysoPLipase"/>
</dbReference>
<dbReference type="Proteomes" id="UP000311713">
    <property type="component" value="Unassembled WGS sequence"/>
</dbReference>
<sequence length="3507" mass="367343">MVAESAVPAHENEPIAIVGVGCRYPGGVRDLDAFGTVLATGADITRQVPADRWGPEYWDPERRRPGTTSSHTGTFLDDVDRFDPAHFGIAPREAGSLDPQQRMIMEVAWEAMADSGRPREWWHGTRTGVFAGILANDYALLHSKTLGVEGIGQSYAPGMEFSFAAGRLAHAFDLRGPAAAVDTACSSSLFAVNMACQNLRSGECDIAVAGGVNVMVAPELSVFMSRVGAISPTGRCRPFHADADGVIRGEGCGFVVLKRLSDAVADHDQIYAVIRGWAVNQDGRSLGVTAPNAVAQIALHRAALEHAGLGPDAVDYVEAHGTGTPLGDQLELMALAEAYQERSTALPPVLIGSSKAVYGHTDAAAGITGLLKAIWIVNATHVPAQPDLDQVTRAVSWENSRIAVPTTGYDLPERDRPARAGVSSFGLSGTNVHVIVEAPPNDDTTEAPATGPQVLLASASHPSGLAEQVSLLRARVSDPEQPRLADLLASAATRRTHESHRYAAVAAEPSGLAAALGDPHDPPQGGYAGTVTPGDVPAPVFVYSGQGSQWSGMAVDLHDGDPTVRDTLDECDALIRDHAPWSLVDILRRAEDGALDRTDHAQPALVAVQIAVTRWLAERGVRPSAVVGHSVGEIAAAHVSGSLSLADTMALVVRRAELLHGTAGAGGMLAVQADPLTVQEALDSLGGSAVIATVNGPSTVVVAGPHPDLDLAQAALSARGLRTRRLDLDYAFHSPVVAHCGPQLRDQLADLDVRQATVRLLSTVDPETEAPRPDATYWERNLTQPVLLGPAIDRLLADGRHALVEIGGHPVLARPLTAAMSAARRPGPVLHTLRRAEPGPLALHQTLAQLHVAGVPVDWERVTGRPRRYHRMPPPSWGGERHWLPGVERGQQTRRHEETTALPAAARLSLLDANGRVIAEMLTQPHGATTAPDAPAAPPAPTAPDTNALPEPSTPAPALPAGGADHPTAAHVTDRVDLVVRAILGISEGQPLPRRRGLFEQGMDSLTAVELRTRLEAEFQVALPSTVVFEYPTIEALGTHLAGLIPAQAAPAGMGEEPDPRPAARGASPDDASSDGASSSGAEADTAEADTAESGVAVIGLACRLPSADSPDAYWALLTEGRNATSEPPPGRRDHPIWAEAGTDVPTRGGYLTDVAGFDAEFFRIAPREARSLDPQQRLVLETAWEALEDAGHPAGSLEGQPVGVYLGLNTADYQQLITRDMRQVDHYYGTGTSFAATAGRVSYFLGLRGPSIAVDTACSASLTALHLACQGLERGDCSVAIVGGANVIVAPTVSVSMAGATALASDGRCKTFDDAADGYGRGEGAVALVLKPLAAARRDGDRVYAVVRGSAVNQDGASGGMTVPSAAAQVDVVRQALDRAGWAPHEVDYVEAHGTGTPLGDPIEVRALAESLGPGRDATNALLIGSAKANLGHLEAAAGVAGLLKAVLSLHHGEIPPHPLDRPSTRIDWDTIPVQVATSRRRWPERGRPARAGVSAFGFSGSNAHVLLEQATLPPAHAPAPPRVTPYVLPVTAATTTALRLAAARMADRLDAAPHELDDIVYTAAHRRSWLSHRLAAVGHDAAELADRLRRAAAAEHDAEVEQVRVGTAEGDRPRTVAFWYGPTPPPAEVRQRLGTAPEYARALTTCADTLQTVTGTDHDLTAEPPADLRAAYRFCHHVAATMLWSSVGITPHGAVGLGGGEVSAAWAAGQLTIAEALRLLTGAPRDIKLLPGRVPVVSAEHAEPAATATELASRANAPADQPADDGMARCADRLTAARLDTVLDVVLGEPPARLVGPHGLSVEAADPLLRLALGAAELLVTGGAPSATAPPRRPVSLPAYPWERRRHWLHEAGAALAPLVPCVLSAADATALRDQAERLRAFAAVDSAPATADVAWSLATAGPAQRHRGVVLARDRQSLLDGLHALSRNTPGANALLGQARSGQRPVLLFPGQGSQWDGMGARLLDTSTTFAEQLSACADALAPHVDWSLLDVVRGAPGAASLQRVDVVQPALFAMMVSLSAVWRAHGVVPAAVVGHSQGEIAAAYVAGALSLEDAAKVVALRSRALVALSGLGGMATVSLSPAETERRLAPWADRLSIATVNGPRTTVVSGETAAVEEFTAACAEDGVRVRRVGVDYASHSPQVERVRDRVLADLADITPLSGDVPFFSTVTGDEVDTRGLNADYWYTNLRHTVQFERVTRTLVDRGHDVFVEVSPHPVLAVGVEQTIEDADSRAVVVGTLRRNDGGLERFTTSLAEAFVHGVNVDWPATFAGTTLRHVELPHEHPANEPAASPAEAGFWEAVDQQDTAALAETLGLPADDTDPALDAILPALSAWRRRHLLGSTVDAWRYRVLWKPVAVPPAEAPSGTWLLAVPVDHGARDWTRALTAALDAGGLRTRTVTVDPATAERDQLARTLADTAAECPDLAGVLSLLALDETPHPTHPAVVHGLAGTVLLLQALGDARIDAPLWCATRGAVSVGQADPLRSPAQAQTWAIGRVASLEHPQRWGGLVDLPEAFDDTTVQHLIATLCHPDSEDQVALRQTGVQVRRLTRAPANDTASASGWTPRGTALITGGTGGVGAHVARWLAANGAEHLVLTSRRGPDADGARELREELAELGARVTLAACDVSDREALRALLADVRAEGSPLRAVVHAAGVGVFGPLDTLGVAELAGNLAAKAEGARHLDALVEDDLDAFVLVSSIAGIWGSADHGGYAAGNAYLDALAEHRRARGLPATSIAWGAWADSGMNVGEGAEQLRRRGLVAMPPEHTTAALAGAVARDETTVAVVDVDWDRFAPAFTLARRQPLLEELPEVRRVLGLDDAPAGDEATGSALARELADLSAGEQLHRLLDLVRGQTAEVLGFDAPDTVRPDRSFQDQGSDSVTGVELRNRLQTATGLRLPATLVFDFPTPTVLSEYLRTQVVGERAARPAPAPALAPVAADDDPVVIVGAACRFPGGVGSPEELWELVAEGRDAVSGFPADRGWDLEGLYHPDPDHLGTSYSRHGGFLAGVAEFDADLFGISPREALAMDPQQRLLLETSWELFERAGIDPLSLGGVQAGVYVGAVAPDYVTGMPQVPHTLEGYSVTGSATSVISGRLAYTFGLEGPAVTVDTACSSSLVALHLAAQALRQGECRLALAGGVSVLSSPKAFVEFSRQRGLAADGRCKSFANAADGFGPAEGVGLLLLERLSDARRNGHRVLAVVRGTAVNQDGASNGLTAPNGPSQQRVIRQALAAAGLSAADVDAVEAHGTGTTLGDPIEAQALLATYGQERPEGRPLWLGSIKSNIAHTQAAAGVAGVIKMAMAMEHGLLPRTLHVDEPSPHVDWSAGAVELLTEERPWPEVDRPRRAAVSSFGISGTNAHVIVEAAPELVDEDMSDVTSHTDGSSLSVVPWVISARSGEALRGQAERLVSFVSSGSGVEVGEVGYSLAVTRARLDYRAVVWGEGREELLGGLGALARGESAECLVEGVVRGGGRVVGMFPGQGSQWVGMGRELYGV</sequence>
<dbReference type="SUPFAM" id="SSF51735">
    <property type="entry name" value="NAD(P)-binding Rossmann-fold domains"/>
    <property type="match status" value="2"/>
</dbReference>
<dbReference type="SMART" id="SM00822">
    <property type="entry name" value="PKS_KR"/>
    <property type="match status" value="1"/>
</dbReference>
<dbReference type="FunFam" id="3.40.47.10:FF:000019">
    <property type="entry name" value="Polyketide synthase type I"/>
    <property type="match status" value="2"/>
</dbReference>
<dbReference type="Pfam" id="PF18369">
    <property type="entry name" value="PKS_DE"/>
    <property type="match status" value="1"/>
</dbReference>
<dbReference type="PROSITE" id="PS00606">
    <property type="entry name" value="KS3_1"/>
    <property type="match status" value="3"/>
</dbReference>
<evidence type="ECO:0000256" key="5">
    <source>
        <dbReference type="ARBA" id="ARBA00023268"/>
    </source>
</evidence>
<feature type="domain" description="Carrier" evidence="8">
    <location>
        <begin position="2854"/>
        <end position="2929"/>
    </location>
</feature>
<dbReference type="Gene3D" id="1.10.1200.10">
    <property type="entry name" value="ACP-like"/>
    <property type="match status" value="2"/>
</dbReference>
<feature type="non-terminal residue" evidence="10">
    <location>
        <position position="3507"/>
    </location>
</feature>
<dbReference type="Gene3D" id="3.40.366.10">
    <property type="entry name" value="Malonyl-Coenzyme A Acyl Carrier Protein, domain 2"/>
    <property type="match status" value="4"/>
</dbReference>
<dbReference type="GO" id="GO:0006633">
    <property type="term" value="P:fatty acid biosynthetic process"/>
    <property type="evidence" value="ECO:0007669"/>
    <property type="project" value="InterPro"/>
</dbReference>
<dbReference type="InterPro" id="IPR050091">
    <property type="entry name" value="PKS_NRPS_Biosynth_Enz"/>
</dbReference>
<dbReference type="OrthoDB" id="9778690at2"/>
<dbReference type="InterPro" id="IPR014030">
    <property type="entry name" value="Ketoacyl_synth_N"/>
</dbReference>
<dbReference type="InterPro" id="IPR020806">
    <property type="entry name" value="PKS_PP-bd"/>
</dbReference>
<feature type="region of interest" description="Disordered" evidence="7">
    <location>
        <begin position="52"/>
        <end position="79"/>
    </location>
</feature>
<dbReference type="InterPro" id="IPR009081">
    <property type="entry name" value="PP-bd_ACP"/>
</dbReference>
<dbReference type="Gene3D" id="3.40.47.10">
    <property type="match status" value="3"/>
</dbReference>
<evidence type="ECO:0000256" key="7">
    <source>
        <dbReference type="SAM" id="MobiDB-lite"/>
    </source>
</evidence>
<dbReference type="Pfam" id="PF08659">
    <property type="entry name" value="KR"/>
    <property type="match status" value="1"/>
</dbReference>
<name>A0A5C4UUU3_9ACTN</name>
<feature type="domain" description="Ketosynthase family 3 (KS3)" evidence="9">
    <location>
        <begin position="2950"/>
        <end position="3376"/>
    </location>
</feature>
<dbReference type="GO" id="GO:0004315">
    <property type="term" value="F:3-oxoacyl-[acyl-carrier-protein] synthase activity"/>
    <property type="evidence" value="ECO:0007669"/>
    <property type="project" value="InterPro"/>
</dbReference>
<dbReference type="InterPro" id="IPR036736">
    <property type="entry name" value="ACP-like_sf"/>
</dbReference>
<keyword evidence="11" id="KW-1185">Reference proteome</keyword>
<comment type="caution">
    <text evidence="10">The sequence shown here is derived from an EMBL/GenBank/DDBJ whole genome shotgun (WGS) entry which is preliminary data.</text>
</comment>
<dbReference type="FunFam" id="1.10.1200.10:FF:000007">
    <property type="entry name" value="Probable polyketide synthase pks17"/>
    <property type="match status" value="1"/>
</dbReference>
<dbReference type="Pfam" id="PF00698">
    <property type="entry name" value="Acyl_transf_1"/>
    <property type="match status" value="2"/>
</dbReference>
<dbReference type="InterPro" id="IPR020841">
    <property type="entry name" value="PKS_Beta-ketoAc_synthase_dom"/>
</dbReference>
<evidence type="ECO:0000256" key="2">
    <source>
        <dbReference type="ARBA" id="ARBA00022553"/>
    </source>
</evidence>
<dbReference type="SMART" id="SM00827">
    <property type="entry name" value="PKS_AT"/>
    <property type="match status" value="2"/>
</dbReference>
<dbReference type="SUPFAM" id="SSF52151">
    <property type="entry name" value="FabD/lysophospholipase-like"/>
    <property type="match status" value="3"/>
</dbReference>
<evidence type="ECO:0000256" key="3">
    <source>
        <dbReference type="ARBA" id="ARBA00022679"/>
    </source>
</evidence>
<dbReference type="InterPro" id="IPR041618">
    <property type="entry name" value="PKS_DE"/>
</dbReference>
<dbReference type="PANTHER" id="PTHR43775">
    <property type="entry name" value="FATTY ACID SYNTHASE"/>
    <property type="match status" value="1"/>
</dbReference>
<dbReference type="InterPro" id="IPR057326">
    <property type="entry name" value="KR_dom"/>
</dbReference>
<evidence type="ECO:0000259" key="8">
    <source>
        <dbReference type="PROSITE" id="PS50075"/>
    </source>
</evidence>
<evidence type="ECO:0000256" key="1">
    <source>
        <dbReference type="ARBA" id="ARBA00022450"/>
    </source>
</evidence>
<keyword evidence="4" id="KW-0045">Antibiotic biosynthesis</keyword>
<dbReference type="Gene3D" id="6.10.140.1830">
    <property type="match status" value="1"/>
</dbReference>
<dbReference type="Pfam" id="PF02801">
    <property type="entry name" value="Ketoacyl-synt_C"/>
    <property type="match status" value="3"/>
</dbReference>
<evidence type="ECO:0000313" key="10">
    <source>
        <dbReference type="EMBL" id="TNM27430.1"/>
    </source>
</evidence>